<sequence>MSCNQQTSNTQATSSKDSSDIKPVAIKEEPVTYNVSGKEYNGYITYDSNQVGKRPGVLVVHEWWGLTDYPRMRAKELAALGYVAMAVDMYGGGKIAPDPKTAMALATPYYKEPTLAKTVLDAAINKLKTFPETDTSKLAAIGYCYGGYIVLNAVKLGADLKGVVSFHGDLSGVAPNKNLIKAKILICHGDSDQFVNPEVAGFKKSMDSAGVDYTFKSYANATHAFTNPASDENGKKFNMPIKYNAAADTASWNDMKEFFKKIF</sequence>
<dbReference type="PANTHER" id="PTHR22946">
    <property type="entry name" value="DIENELACTONE HYDROLASE DOMAIN-CONTAINING PROTEIN-RELATED"/>
    <property type="match status" value="1"/>
</dbReference>
<proteinExistence type="predicted"/>
<evidence type="ECO:0000259" key="2">
    <source>
        <dbReference type="Pfam" id="PF01738"/>
    </source>
</evidence>
<dbReference type="Pfam" id="PF01738">
    <property type="entry name" value="DLH"/>
    <property type="match status" value="1"/>
</dbReference>
<evidence type="ECO:0000256" key="1">
    <source>
        <dbReference type="SAM" id="MobiDB-lite"/>
    </source>
</evidence>
<name>A0A5J5INI7_9BACT</name>
<evidence type="ECO:0000313" key="3">
    <source>
        <dbReference type="EMBL" id="KAA9042291.1"/>
    </source>
</evidence>
<dbReference type="AlphaFoldDB" id="A0A5J5INI7"/>
<evidence type="ECO:0000313" key="4">
    <source>
        <dbReference type="Proteomes" id="UP000326903"/>
    </source>
</evidence>
<keyword evidence="3" id="KW-0378">Hydrolase</keyword>
<dbReference type="EMBL" id="VYQF01000001">
    <property type="protein sequence ID" value="KAA9042291.1"/>
    <property type="molecule type" value="Genomic_DNA"/>
</dbReference>
<dbReference type="GO" id="GO:0016787">
    <property type="term" value="F:hydrolase activity"/>
    <property type="evidence" value="ECO:0007669"/>
    <property type="project" value="UniProtKB-KW"/>
</dbReference>
<organism evidence="3 4">
    <name type="scientific">Ginsengibacter hankyongi</name>
    <dbReference type="NCBI Taxonomy" id="2607284"/>
    <lineage>
        <taxon>Bacteria</taxon>
        <taxon>Pseudomonadati</taxon>
        <taxon>Bacteroidota</taxon>
        <taxon>Chitinophagia</taxon>
        <taxon>Chitinophagales</taxon>
        <taxon>Chitinophagaceae</taxon>
        <taxon>Ginsengibacter</taxon>
    </lineage>
</organism>
<feature type="domain" description="Dienelactone hydrolase" evidence="2">
    <location>
        <begin position="44"/>
        <end position="262"/>
    </location>
</feature>
<feature type="region of interest" description="Disordered" evidence="1">
    <location>
        <begin position="1"/>
        <end position="23"/>
    </location>
</feature>
<dbReference type="InterPro" id="IPR050261">
    <property type="entry name" value="FrsA_esterase"/>
</dbReference>
<dbReference type="Gene3D" id="3.40.50.1820">
    <property type="entry name" value="alpha/beta hydrolase"/>
    <property type="match status" value="1"/>
</dbReference>
<dbReference type="InterPro" id="IPR002925">
    <property type="entry name" value="Dienelactn_hydro"/>
</dbReference>
<dbReference type="PANTHER" id="PTHR22946:SF0">
    <property type="entry name" value="DIENELACTONE HYDROLASE DOMAIN-CONTAINING PROTEIN"/>
    <property type="match status" value="1"/>
</dbReference>
<feature type="compositionally biased region" description="Polar residues" evidence="1">
    <location>
        <begin position="1"/>
        <end position="16"/>
    </location>
</feature>
<reference evidence="3 4" key="1">
    <citation type="submission" date="2019-09" db="EMBL/GenBank/DDBJ databases">
        <title>Draft genome sequence of Ginsengibacter sp. BR5-29.</title>
        <authorList>
            <person name="Im W.-T."/>
        </authorList>
    </citation>
    <scope>NUCLEOTIDE SEQUENCE [LARGE SCALE GENOMIC DNA]</scope>
    <source>
        <strain evidence="3 4">BR5-29</strain>
    </source>
</reference>
<dbReference type="Proteomes" id="UP000326903">
    <property type="component" value="Unassembled WGS sequence"/>
</dbReference>
<dbReference type="SUPFAM" id="SSF53474">
    <property type="entry name" value="alpha/beta-Hydrolases"/>
    <property type="match status" value="1"/>
</dbReference>
<dbReference type="InterPro" id="IPR029058">
    <property type="entry name" value="AB_hydrolase_fold"/>
</dbReference>
<accession>A0A5J5INI7</accession>
<protein>
    <submittedName>
        <fullName evidence="3">Dienelactone hydrolase family protein</fullName>
    </submittedName>
</protein>
<comment type="caution">
    <text evidence="3">The sequence shown here is derived from an EMBL/GenBank/DDBJ whole genome shotgun (WGS) entry which is preliminary data.</text>
</comment>
<gene>
    <name evidence="3" type="ORF">FW778_07335</name>
</gene>
<keyword evidence="4" id="KW-1185">Reference proteome</keyword>